<evidence type="ECO:0000313" key="3">
    <source>
        <dbReference type="Proteomes" id="UP001596492"/>
    </source>
</evidence>
<gene>
    <name evidence="2" type="ORF">ACFQS8_15680</name>
</gene>
<evidence type="ECO:0000313" key="2">
    <source>
        <dbReference type="EMBL" id="MFC7293062.1"/>
    </source>
</evidence>
<evidence type="ECO:0000256" key="1">
    <source>
        <dbReference type="SAM" id="MobiDB-lite"/>
    </source>
</evidence>
<comment type="caution">
    <text evidence="2">The sequence shown here is derived from an EMBL/GenBank/DDBJ whole genome shotgun (WGS) entry which is preliminary data.</text>
</comment>
<proteinExistence type="predicted"/>
<dbReference type="EMBL" id="JBHTBR010000009">
    <property type="protein sequence ID" value="MFC7293062.1"/>
    <property type="molecule type" value="Genomic_DNA"/>
</dbReference>
<name>A0ABW2IPQ2_9PROT</name>
<dbReference type="Proteomes" id="UP001596492">
    <property type="component" value="Unassembled WGS sequence"/>
</dbReference>
<sequence>MTPKKPKEKRIDETLDDSFPASDPPSWTPGEAQPVPSEDDEDDSKENKESQS</sequence>
<feature type="region of interest" description="Disordered" evidence="1">
    <location>
        <begin position="1"/>
        <end position="52"/>
    </location>
</feature>
<accession>A0ABW2IPQ2</accession>
<dbReference type="RefSeq" id="WP_382169142.1">
    <property type="nucleotide sequence ID" value="NZ_JBHTBR010000009.1"/>
</dbReference>
<protein>
    <submittedName>
        <fullName evidence="2">Uncharacterized protein</fullName>
    </submittedName>
</protein>
<keyword evidence="3" id="KW-1185">Reference proteome</keyword>
<organism evidence="2 3">
    <name type="scientific">Hirschia litorea</name>
    <dbReference type="NCBI Taxonomy" id="1199156"/>
    <lineage>
        <taxon>Bacteria</taxon>
        <taxon>Pseudomonadati</taxon>
        <taxon>Pseudomonadota</taxon>
        <taxon>Alphaproteobacteria</taxon>
        <taxon>Hyphomonadales</taxon>
        <taxon>Hyphomonadaceae</taxon>
        <taxon>Hirschia</taxon>
    </lineage>
</organism>
<reference evidence="3" key="1">
    <citation type="journal article" date="2019" name="Int. J. Syst. Evol. Microbiol.">
        <title>The Global Catalogue of Microorganisms (GCM) 10K type strain sequencing project: providing services to taxonomists for standard genome sequencing and annotation.</title>
        <authorList>
            <consortium name="The Broad Institute Genomics Platform"/>
            <consortium name="The Broad Institute Genome Sequencing Center for Infectious Disease"/>
            <person name="Wu L."/>
            <person name="Ma J."/>
        </authorList>
    </citation>
    <scope>NUCLEOTIDE SEQUENCE [LARGE SCALE GENOMIC DNA]</scope>
    <source>
        <strain evidence="3">CCUG 51308</strain>
    </source>
</reference>